<dbReference type="Pfam" id="PF11066">
    <property type="entry name" value="DUF2867"/>
    <property type="match status" value="1"/>
</dbReference>
<name>A0A399D0B0_9BACT</name>
<reference evidence="1 2" key="1">
    <citation type="journal article" date="2015" name="Int. J. Syst. Evol. Microbiol.">
        <title>Mariniphaga sediminis sp. nov., isolated from coastal sediment.</title>
        <authorList>
            <person name="Wang F.Q."/>
            <person name="Shen Q.Y."/>
            <person name="Chen G.J."/>
            <person name="Du Z.J."/>
        </authorList>
    </citation>
    <scope>NUCLEOTIDE SEQUENCE [LARGE SCALE GENOMIC DNA]</scope>
    <source>
        <strain evidence="1 2">SY21</strain>
    </source>
</reference>
<proteinExistence type="predicted"/>
<dbReference type="OrthoDB" id="7058586at2"/>
<accession>A0A399D0B0</accession>
<evidence type="ECO:0000313" key="2">
    <source>
        <dbReference type="Proteomes" id="UP000266441"/>
    </source>
</evidence>
<organism evidence="1 2">
    <name type="scientific">Mariniphaga sediminis</name>
    <dbReference type="NCBI Taxonomy" id="1628158"/>
    <lineage>
        <taxon>Bacteria</taxon>
        <taxon>Pseudomonadati</taxon>
        <taxon>Bacteroidota</taxon>
        <taxon>Bacteroidia</taxon>
        <taxon>Marinilabiliales</taxon>
        <taxon>Prolixibacteraceae</taxon>
        <taxon>Mariniphaga</taxon>
    </lineage>
</organism>
<dbReference type="EMBL" id="QWET01000013">
    <property type="protein sequence ID" value="RIH64172.1"/>
    <property type="molecule type" value="Genomic_DNA"/>
</dbReference>
<sequence length="183" mass="21409">MMLNKAQHTTFKDTTMKKVVKLDYVPDKSIILNGFGKIDYSDTYKTQITLNDYSIDRITTDIFKTPKWVDNLMKLRDIIVKVFGLKTGKKNDTIIEPYYSIGTKAVYFTVTDRNENEIVMAENDKHLNFRTSVMIEKSNTNSTLFLSTIVQFNNFFGRLYFFPVKPFHQLIVRSLLKKYANEN</sequence>
<protein>
    <submittedName>
        <fullName evidence="1">DUF2867 domain-containing protein</fullName>
    </submittedName>
</protein>
<dbReference type="InterPro" id="IPR021295">
    <property type="entry name" value="DUF2867"/>
</dbReference>
<keyword evidence="2" id="KW-1185">Reference proteome</keyword>
<comment type="caution">
    <text evidence="1">The sequence shown here is derived from an EMBL/GenBank/DDBJ whole genome shotgun (WGS) entry which is preliminary data.</text>
</comment>
<gene>
    <name evidence="1" type="ORF">D1164_16590</name>
</gene>
<dbReference type="Proteomes" id="UP000266441">
    <property type="component" value="Unassembled WGS sequence"/>
</dbReference>
<evidence type="ECO:0000313" key="1">
    <source>
        <dbReference type="EMBL" id="RIH64172.1"/>
    </source>
</evidence>
<dbReference type="AlphaFoldDB" id="A0A399D0B0"/>